<evidence type="ECO:0000313" key="7">
    <source>
        <dbReference type="Proteomes" id="UP000030853"/>
    </source>
</evidence>
<dbReference type="Pfam" id="PF13377">
    <property type="entry name" value="Peripla_BP_3"/>
    <property type="match status" value="1"/>
</dbReference>
<dbReference type="Gene3D" id="3.40.50.2300">
    <property type="match status" value="1"/>
</dbReference>
<dbReference type="EMBL" id="JTJJ01000007">
    <property type="protein sequence ID" value="KHJ69828.1"/>
    <property type="molecule type" value="Genomic_DNA"/>
</dbReference>
<dbReference type="SUPFAM" id="SSF53822">
    <property type="entry name" value="Periplasmic binding protein-like I"/>
    <property type="match status" value="1"/>
</dbReference>
<dbReference type="InterPro" id="IPR046335">
    <property type="entry name" value="LacI/GalR-like_sensor"/>
</dbReference>
<dbReference type="GO" id="GO:0003700">
    <property type="term" value="F:DNA-binding transcription factor activity"/>
    <property type="evidence" value="ECO:0007669"/>
    <property type="project" value="TreeGrafter"/>
</dbReference>
<dbReference type="PANTHER" id="PTHR30146:SF148">
    <property type="entry name" value="HTH-TYPE TRANSCRIPTIONAL REPRESSOR PURR-RELATED"/>
    <property type="match status" value="1"/>
</dbReference>
<accession>A0A0B1R9W9</accession>
<dbReference type="GO" id="GO:0004601">
    <property type="term" value="F:peroxidase activity"/>
    <property type="evidence" value="ECO:0007669"/>
    <property type="project" value="UniProtKB-KW"/>
</dbReference>
<dbReference type="RefSeq" id="WP_039327686.1">
    <property type="nucleotide sequence ID" value="NZ_JTJJ01000007.1"/>
</dbReference>
<protein>
    <submittedName>
        <fullName evidence="6">Cytochrome C peroxidase</fullName>
    </submittedName>
</protein>
<dbReference type="GO" id="GO:0000976">
    <property type="term" value="F:transcription cis-regulatory region binding"/>
    <property type="evidence" value="ECO:0007669"/>
    <property type="project" value="TreeGrafter"/>
</dbReference>
<keyword evidence="4" id="KW-0804">Transcription</keyword>
<feature type="domain" description="Transcriptional regulator LacI/GalR-like sensor" evidence="5">
    <location>
        <begin position="1"/>
        <end position="59"/>
    </location>
</feature>
<keyword evidence="1" id="KW-0678">Repressor</keyword>
<comment type="caution">
    <text evidence="6">The sequence shown here is derived from an EMBL/GenBank/DDBJ whole genome shotgun (WGS) entry which is preliminary data.</text>
</comment>
<evidence type="ECO:0000256" key="1">
    <source>
        <dbReference type="ARBA" id="ARBA00022491"/>
    </source>
</evidence>
<dbReference type="InterPro" id="IPR028082">
    <property type="entry name" value="Peripla_BP_I"/>
</dbReference>
<reference evidence="6 7" key="1">
    <citation type="submission" date="2014-11" db="EMBL/GenBank/DDBJ databases">
        <title>Genome sequencing of Pantoea rodasii ND03.</title>
        <authorList>
            <person name="Muhamad Yunos N.Y."/>
            <person name="Chan K.-G."/>
        </authorList>
    </citation>
    <scope>NUCLEOTIDE SEQUENCE [LARGE SCALE GENOMIC DNA]</scope>
    <source>
        <strain evidence="6 7">ND03</strain>
    </source>
</reference>
<evidence type="ECO:0000313" key="6">
    <source>
        <dbReference type="EMBL" id="KHJ69828.1"/>
    </source>
</evidence>
<gene>
    <name evidence="6" type="ORF">QU24_01565</name>
</gene>
<proteinExistence type="predicted"/>
<evidence type="ECO:0000259" key="5">
    <source>
        <dbReference type="Pfam" id="PF13377"/>
    </source>
</evidence>
<name>A0A0B1R9W9_9GAMM</name>
<sequence>GFDGTELAEMVSPPLTTIAQPSREIGKTAFDLLLAKIDNPASPAERVMMDWHLVERAST</sequence>
<dbReference type="PANTHER" id="PTHR30146">
    <property type="entry name" value="LACI-RELATED TRANSCRIPTIONAL REPRESSOR"/>
    <property type="match status" value="1"/>
</dbReference>
<dbReference type="AlphaFoldDB" id="A0A0B1R9W9"/>
<evidence type="ECO:0000256" key="2">
    <source>
        <dbReference type="ARBA" id="ARBA00023015"/>
    </source>
</evidence>
<dbReference type="Proteomes" id="UP000030853">
    <property type="component" value="Unassembled WGS sequence"/>
</dbReference>
<keyword evidence="6" id="KW-0560">Oxidoreductase</keyword>
<keyword evidence="3" id="KW-0238">DNA-binding</keyword>
<evidence type="ECO:0000256" key="3">
    <source>
        <dbReference type="ARBA" id="ARBA00023125"/>
    </source>
</evidence>
<feature type="non-terminal residue" evidence="6">
    <location>
        <position position="1"/>
    </location>
</feature>
<organism evidence="6 7">
    <name type="scientific">Pantoea rodasii</name>
    <dbReference type="NCBI Taxonomy" id="1076549"/>
    <lineage>
        <taxon>Bacteria</taxon>
        <taxon>Pseudomonadati</taxon>
        <taxon>Pseudomonadota</taxon>
        <taxon>Gammaproteobacteria</taxon>
        <taxon>Enterobacterales</taxon>
        <taxon>Erwiniaceae</taxon>
        <taxon>Pantoea</taxon>
    </lineage>
</organism>
<keyword evidence="2" id="KW-0805">Transcription regulation</keyword>
<evidence type="ECO:0000256" key="4">
    <source>
        <dbReference type="ARBA" id="ARBA00023163"/>
    </source>
</evidence>
<keyword evidence="6" id="KW-0575">Peroxidase</keyword>